<gene>
    <name evidence="1" type="ORF">BURMUCGD2_5164</name>
</gene>
<evidence type="ECO:0000313" key="1">
    <source>
        <dbReference type="EMBL" id="EEE09791.1"/>
    </source>
</evidence>
<sequence>MIREFETNHFISFHIAEPTAESLDPASPETSIRNMMFR</sequence>
<dbReference type="Proteomes" id="UP000004535">
    <property type="component" value="Unassembled WGS sequence"/>
</dbReference>
<reference evidence="1 2" key="1">
    <citation type="journal article" date="2012" name="J. Bacteriol.">
        <title>Draft Genome Sequence Determination for Cystic Fibrosis and Chronic Granulomatous Disease Burkholderia multivorans Isolates.</title>
        <authorList>
            <person name="Varga J.J."/>
            <person name="Losada L."/>
            <person name="Zelazny A.M."/>
            <person name="Brinkac L."/>
            <person name="Harkins D."/>
            <person name="Radune D."/>
            <person name="Hostetler J."/>
            <person name="Sampaio E.P."/>
            <person name="Ronning C.M."/>
            <person name="Nierman W.C."/>
            <person name="Greenberg D.E."/>
            <person name="Holland S.M."/>
            <person name="Goldberg J.B."/>
        </authorList>
    </citation>
    <scope>NUCLEOTIDE SEQUENCE [LARGE SCALE GENOMIC DNA]</scope>
    <source>
        <strain evidence="1 2">CGD2</strain>
    </source>
</reference>
<accession>B9BJA8</accession>
<dbReference type="AlphaFoldDB" id="B9BJA8"/>
<organism evidence="1 2">
    <name type="scientific">Burkholderia multivorans CGD2</name>
    <dbReference type="NCBI Taxonomy" id="513052"/>
    <lineage>
        <taxon>Bacteria</taxon>
        <taxon>Pseudomonadati</taxon>
        <taxon>Pseudomonadota</taxon>
        <taxon>Betaproteobacteria</taxon>
        <taxon>Burkholderiales</taxon>
        <taxon>Burkholderiaceae</taxon>
        <taxon>Burkholderia</taxon>
        <taxon>Burkholderia cepacia complex</taxon>
    </lineage>
</organism>
<name>B9BJA8_9BURK</name>
<dbReference type="EMBL" id="ACFC01000001">
    <property type="protein sequence ID" value="EEE09791.1"/>
    <property type="molecule type" value="Genomic_DNA"/>
</dbReference>
<proteinExistence type="predicted"/>
<protein>
    <submittedName>
        <fullName evidence="1">Uncharacterized protein</fullName>
    </submittedName>
</protein>
<evidence type="ECO:0000313" key="2">
    <source>
        <dbReference type="Proteomes" id="UP000004535"/>
    </source>
</evidence>
<comment type="caution">
    <text evidence="1">The sequence shown here is derived from an EMBL/GenBank/DDBJ whole genome shotgun (WGS) entry which is preliminary data.</text>
</comment>